<feature type="transmembrane region" description="Helical" evidence="8">
    <location>
        <begin position="233"/>
        <end position="253"/>
    </location>
</feature>
<keyword evidence="3" id="KW-0328">Glycosyltransferase</keyword>
<evidence type="ECO:0000313" key="9">
    <source>
        <dbReference type="EMBL" id="MYD89773.1"/>
    </source>
</evidence>
<evidence type="ECO:0000256" key="6">
    <source>
        <dbReference type="ARBA" id="ARBA00022989"/>
    </source>
</evidence>
<name>A0A6B1DSW7_9CHLR</name>
<protein>
    <recommendedName>
        <fullName evidence="10">Glycosyltransferase RgtA/B/C/D-like domain-containing protein</fullName>
    </recommendedName>
</protein>
<evidence type="ECO:0000256" key="8">
    <source>
        <dbReference type="SAM" id="Phobius"/>
    </source>
</evidence>
<feature type="transmembrane region" description="Helical" evidence="8">
    <location>
        <begin position="376"/>
        <end position="397"/>
    </location>
</feature>
<keyword evidence="7 8" id="KW-0472">Membrane</keyword>
<feature type="transmembrane region" description="Helical" evidence="8">
    <location>
        <begin position="323"/>
        <end position="341"/>
    </location>
</feature>
<feature type="transmembrane region" description="Helical" evidence="8">
    <location>
        <begin position="137"/>
        <end position="153"/>
    </location>
</feature>
<evidence type="ECO:0000256" key="2">
    <source>
        <dbReference type="ARBA" id="ARBA00022475"/>
    </source>
</evidence>
<dbReference type="GO" id="GO:0010041">
    <property type="term" value="P:response to iron(III) ion"/>
    <property type="evidence" value="ECO:0007669"/>
    <property type="project" value="TreeGrafter"/>
</dbReference>
<feature type="transmembrane region" description="Helical" evidence="8">
    <location>
        <begin position="101"/>
        <end position="125"/>
    </location>
</feature>
<evidence type="ECO:0000256" key="7">
    <source>
        <dbReference type="ARBA" id="ARBA00023136"/>
    </source>
</evidence>
<feature type="transmembrane region" description="Helical" evidence="8">
    <location>
        <begin position="194"/>
        <end position="227"/>
    </location>
</feature>
<dbReference type="PANTHER" id="PTHR33908:SF3">
    <property type="entry name" value="UNDECAPRENYL PHOSPHATE-ALPHA-4-AMINO-4-DEOXY-L-ARABINOSE ARABINOSYL TRANSFERASE"/>
    <property type="match status" value="1"/>
</dbReference>
<dbReference type="PANTHER" id="PTHR33908">
    <property type="entry name" value="MANNOSYLTRANSFERASE YKCB-RELATED"/>
    <property type="match status" value="1"/>
</dbReference>
<keyword evidence="2" id="KW-1003">Cell membrane</keyword>
<feature type="transmembrane region" description="Helical" evidence="8">
    <location>
        <begin position="159"/>
        <end position="182"/>
    </location>
</feature>
<proteinExistence type="predicted"/>
<dbReference type="GO" id="GO:0016763">
    <property type="term" value="F:pentosyltransferase activity"/>
    <property type="evidence" value="ECO:0007669"/>
    <property type="project" value="TreeGrafter"/>
</dbReference>
<keyword evidence="6 8" id="KW-1133">Transmembrane helix</keyword>
<evidence type="ECO:0000256" key="3">
    <source>
        <dbReference type="ARBA" id="ARBA00022676"/>
    </source>
</evidence>
<dbReference type="GO" id="GO:0009103">
    <property type="term" value="P:lipopolysaccharide biosynthetic process"/>
    <property type="evidence" value="ECO:0007669"/>
    <property type="project" value="UniProtKB-ARBA"/>
</dbReference>
<comment type="caution">
    <text evidence="9">The sequence shown here is derived from an EMBL/GenBank/DDBJ whole genome shotgun (WGS) entry which is preliminary data.</text>
</comment>
<comment type="subcellular location">
    <subcellularLocation>
        <location evidence="1">Cell membrane</location>
        <topology evidence="1">Multi-pass membrane protein</topology>
    </subcellularLocation>
</comment>
<evidence type="ECO:0000256" key="5">
    <source>
        <dbReference type="ARBA" id="ARBA00022692"/>
    </source>
</evidence>
<evidence type="ECO:0000256" key="1">
    <source>
        <dbReference type="ARBA" id="ARBA00004651"/>
    </source>
</evidence>
<dbReference type="GO" id="GO:0005886">
    <property type="term" value="C:plasma membrane"/>
    <property type="evidence" value="ECO:0007669"/>
    <property type="project" value="UniProtKB-SubCell"/>
</dbReference>
<gene>
    <name evidence="9" type="ORF">F4Y08_05455</name>
</gene>
<evidence type="ECO:0000256" key="4">
    <source>
        <dbReference type="ARBA" id="ARBA00022679"/>
    </source>
</evidence>
<dbReference type="EMBL" id="VXPY01000035">
    <property type="protein sequence ID" value="MYD89773.1"/>
    <property type="molecule type" value="Genomic_DNA"/>
</dbReference>
<reference evidence="9" key="1">
    <citation type="submission" date="2019-09" db="EMBL/GenBank/DDBJ databases">
        <title>Characterisation of the sponge microbiome using genome-centric metagenomics.</title>
        <authorList>
            <person name="Engelberts J.P."/>
            <person name="Robbins S.J."/>
            <person name="De Goeij J.M."/>
            <person name="Aranda M."/>
            <person name="Bell S.C."/>
            <person name="Webster N.S."/>
        </authorList>
    </citation>
    <scope>NUCLEOTIDE SEQUENCE</scope>
    <source>
        <strain evidence="9">SB0662_bin_9</strain>
    </source>
</reference>
<keyword evidence="5 8" id="KW-0812">Transmembrane</keyword>
<dbReference type="InterPro" id="IPR050297">
    <property type="entry name" value="LipidA_mod_glycosyltrf_83"/>
</dbReference>
<feature type="transmembrane region" description="Helical" evidence="8">
    <location>
        <begin position="353"/>
        <end position="370"/>
    </location>
</feature>
<evidence type="ECO:0008006" key="10">
    <source>
        <dbReference type="Google" id="ProtNLM"/>
    </source>
</evidence>
<keyword evidence="4" id="KW-0808">Transferase</keyword>
<sequence>MLNSIPEPLRLWLRRVQWQRVLVLACTLLVFGKTTFDLDAKTLWWDESLSLQRSEQGWSDLLLGKLVLKDGVSERTTWDQHPFAFYVLLGTLVRLAGDSVLVLRIMSVCAATLLVPAVWGFGGFLERTGLAPDRTRSWAVILVALNPLLLWYGQEARPYTMWMLLSLLSLWTLSEWIATWQWQHRRFSHGKRWAGAWLLVTLAALATHFYALLLVPVQALLVFVGLLRIDRKLAVEALAFMGVLTTAIAVAVFQMITGQPGAGSNYAPIGLHRILWEAVHGFGMGISVPAGWTVPLDGVLLAAAVTGAWTLSGTEHNRSRHGWLLPAVLAAPILLLFVASLIQPNYMAVRHHAQLLGPYLLMAGAGLAAWQRRMPLAALAVAVLVVVGTGFSSWRYFREPIYGKAPNYALVGSILEDGIRDGDIVLFKGPNSWRLFRRFFPMDEIDGARDAGASIHWRAVPPVMVPGMGWATPVGDRLRDIVGGYERIWLVEDRTLPYEDPEHQVLSWMRAEMHTQGEWGFYHPNSSLTLFLFLSENPSPVAVLPDDGVAVDADFNGELRLRHVQVEPRLWSEGQVPLTLYWEYLKVPDRPWRFIVWLEEHTADGRWLKLPHSEQQGTFSLDPARVGLVELAYSHVEAPPELAEDSSFRLQVLLYDPETLDKAPVTEAGPWDTKPEEPALMIPIPIPEAERSG</sequence>
<accession>A0A6B1DSW7</accession>
<organism evidence="9">
    <name type="scientific">Caldilineaceae bacterium SB0662_bin_9</name>
    <dbReference type="NCBI Taxonomy" id="2605258"/>
    <lineage>
        <taxon>Bacteria</taxon>
        <taxon>Bacillati</taxon>
        <taxon>Chloroflexota</taxon>
        <taxon>Caldilineae</taxon>
        <taxon>Caldilineales</taxon>
        <taxon>Caldilineaceae</taxon>
    </lineage>
</organism>
<dbReference type="AlphaFoldDB" id="A0A6B1DSW7"/>